<dbReference type="Gene3D" id="3.40.630.30">
    <property type="match status" value="1"/>
</dbReference>
<sequence>MSDLVITTLAERPEYLDPIREFDGGWPEFMLHDPIGNSLLGRVNELFPDQCLVATEDGEVVAHGRSIPFVFPDEYRTELPADGWDRVLQWGIADHRNARTANVSSALEIVIKDTHLGRGLSHQMLRAMREAVAAKGHKTLFAPVRPNGKQDAEQPMTEYIEQVREDGLPVDPWLRVHVKAGGRIVKVAPTSMVMAGSLDAWREWTGLPFDRTGDVIVPKALVPVHCDVEHDHAVYVEPNVWVRHDL</sequence>
<protein>
    <recommendedName>
        <fullName evidence="3">N-acetyltransferase</fullName>
    </recommendedName>
</protein>
<comment type="caution">
    <text evidence="1">The sequence shown here is derived from an EMBL/GenBank/DDBJ whole genome shotgun (WGS) entry which is preliminary data.</text>
</comment>
<dbReference type="RefSeq" id="WP_344213758.1">
    <property type="nucleotide sequence ID" value="NZ_BAAAOS010000018.1"/>
</dbReference>
<keyword evidence="2" id="KW-1185">Reference proteome</keyword>
<dbReference type="SUPFAM" id="SSF55729">
    <property type="entry name" value="Acyl-CoA N-acyltransferases (Nat)"/>
    <property type="match status" value="1"/>
</dbReference>
<evidence type="ECO:0000313" key="2">
    <source>
        <dbReference type="Proteomes" id="UP001500393"/>
    </source>
</evidence>
<organism evidence="1 2">
    <name type="scientific">Kribbella sancticallisti</name>
    <dbReference type="NCBI Taxonomy" id="460087"/>
    <lineage>
        <taxon>Bacteria</taxon>
        <taxon>Bacillati</taxon>
        <taxon>Actinomycetota</taxon>
        <taxon>Actinomycetes</taxon>
        <taxon>Propionibacteriales</taxon>
        <taxon>Kribbellaceae</taxon>
        <taxon>Kribbella</taxon>
    </lineage>
</organism>
<evidence type="ECO:0008006" key="3">
    <source>
        <dbReference type="Google" id="ProtNLM"/>
    </source>
</evidence>
<dbReference type="Proteomes" id="UP001500393">
    <property type="component" value="Unassembled WGS sequence"/>
</dbReference>
<gene>
    <name evidence="1" type="ORF">GCM10009789_28340</name>
</gene>
<name>A0ABN2DCC1_9ACTN</name>
<evidence type="ECO:0000313" key="1">
    <source>
        <dbReference type="EMBL" id="GAA1573150.1"/>
    </source>
</evidence>
<dbReference type="EMBL" id="BAAAOS010000018">
    <property type="protein sequence ID" value="GAA1573150.1"/>
    <property type="molecule type" value="Genomic_DNA"/>
</dbReference>
<proteinExistence type="predicted"/>
<dbReference type="InterPro" id="IPR016181">
    <property type="entry name" value="Acyl_CoA_acyltransferase"/>
</dbReference>
<reference evidence="1 2" key="1">
    <citation type="journal article" date="2019" name="Int. J. Syst. Evol. Microbiol.">
        <title>The Global Catalogue of Microorganisms (GCM) 10K type strain sequencing project: providing services to taxonomists for standard genome sequencing and annotation.</title>
        <authorList>
            <consortium name="The Broad Institute Genomics Platform"/>
            <consortium name="The Broad Institute Genome Sequencing Center for Infectious Disease"/>
            <person name="Wu L."/>
            <person name="Ma J."/>
        </authorList>
    </citation>
    <scope>NUCLEOTIDE SEQUENCE [LARGE SCALE GENOMIC DNA]</scope>
    <source>
        <strain evidence="1 2">JCM 14969</strain>
    </source>
</reference>
<accession>A0ABN2DCC1</accession>